<sequence length="92" mass="10344">MTTLIDIKAGQWVLAFPQPYGLWDDTTMQERMEGFCRLGGGWDSHRVDEIFAVHQVQKVMPQTYLAAGSSRLIREGERLYRGSVPAGGEMTP</sequence>
<protein>
    <submittedName>
        <fullName evidence="1">Uncharacterized protein</fullName>
    </submittedName>
</protein>
<organism evidence="1 2">
    <name type="scientific">Rhizobium herbae</name>
    <dbReference type="NCBI Taxonomy" id="508661"/>
    <lineage>
        <taxon>Bacteria</taxon>
        <taxon>Pseudomonadati</taxon>
        <taxon>Pseudomonadota</taxon>
        <taxon>Alphaproteobacteria</taxon>
        <taxon>Hyphomicrobiales</taxon>
        <taxon>Rhizobiaceae</taxon>
        <taxon>Rhizobium/Agrobacterium group</taxon>
        <taxon>Rhizobium</taxon>
    </lineage>
</organism>
<gene>
    <name evidence="1" type="ORF">J2Z75_005594</name>
</gene>
<name>A0ABS4EVS5_9HYPH</name>
<evidence type="ECO:0000313" key="2">
    <source>
        <dbReference type="Proteomes" id="UP000823786"/>
    </source>
</evidence>
<keyword evidence="2" id="KW-1185">Reference proteome</keyword>
<reference evidence="1 2" key="1">
    <citation type="submission" date="2021-03" db="EMBL/GenBank/DDBJ databases">
        <title>Genomic Encyclopedia of Type Strains, Phase IV (KMG-IV): sequencing the most valuable type-strain genomes for metagenomic binning, comparative biology and taxonomic classification.</title>
        <authorList>
            <person name="Goeker M."/>
        </authorList>
    </citation>
    <scope>NUCLEOTIDE SEQUENCE [LARGE SCALE GENOMIC DNA]</scope>
    <source>
        <strain evidence="1 2">DSM 26427</strain>
    </source>
</reference>
<comment type="caution">
    <text evidence="1">The sequence shown here is derived from an EMBL/GenBank/DDBJ whole genome shotgun (WGS) entry which is preliminary data.</text>
</comment>
<dbReference type="RefSeq" id="WP_209856972.1">
    <property type="nucleotide sequence ID" value="NZ_JAGGJV010000013.1"/>
</dbReference>
<proteinExistence type="predicted"/>
<dbReference type="Proteomes" id="UP000823786">
    <property type="component" value="Unassembled WGS sequence"/>
</dbReference>
<evidence type="ECO:0000313" key="1">
    <source>
        <dbReference type="EMBL" id="MBP1862063.1"/>
    </source>
</evidence>
<accession>A0ABS4EVS5</accession>
<dbReference type="EMBL" id="JAGGJV010000013">
    <property type="protein sequence ID" value="MBP1862063.1"/>
    <property type="molecule type" value="Genomic_DNA"/>
</dbReference>